<evidence type="ECO:0000313" key="9">
    <source>
        <dbReference type="Proteomes" id="UP000221080"/>
    </source>
</evidence>
<evidence type="ECO:0000256" key="4">
    <source>
        <dbReference type="ARBA" id="ARBA00022490"/>
    </source>
</evidence>
<dbReference type="GO" id="GO:0005634">
    <property type="term" value="C:nucleus"/>
    <property type="evidence" value="ECO:0007669"/>
    <property type="project" value="UniProtKB-SubCell"/>
</dbReference>
<dbReference type="OMA" id="CELAGTH"/>
<gene>
    <name evidence="10" type="primary">LOC108273839</name>
</gene>
<reference evidence="10" key="2">
    <citation type="submission" date="2025-08" db="UniProtKB">
        <authorList>
            <consortium name="RefSeq"/>
        </authorList>
    </citation>
    <scope>IDENTIFICATION</scope>
    <source>
        <tissue evidence="10">Blood</tissue>
    </source>
</reference>
<dbReference type="OrthoDB" id="1597724at2759"/>
<accession>A0A2D0S868</accession>
<evidence type="ECO:0000259" key="8">
    <source>
        <dbReference type="PROSITE" id="PS51717"/>
    </source>
</evidence>
<proteinExistence type="inferred from homology"/>
<dbReference type="GO" id="GO:0005525">
    <property type="term" value="F:GTP binding"/>
    <property type="evidence" value="ECO:0007669"/>
    <property type="project" value="UniProtKB-KW"/>
</dbReference>
<evidence type="ECO:0000256" key="7">
    <source>
        <dbReference type="ARBA" id="ARBA00023242"/>
    </source>
</evidence>
<evidence type="ECO:0000313" key="10">
    <source>
        <dbReference type="RefSeq" id="XP_017338939.1"/>
    </source>
</evidence>
<keyword evidence="5" id="KW-0547">Nucleotide-binding</keyword>
<sequence length="1585" mass="182695">MEGELNSVEKLLCRLGLENKYDDKFTSTHFLEISKSTLLYKEPRTENELVNAFMQQILTGDYRARHISIKNETNIQNSQTRAKEGAFAALFKKCNVNSERKQDRIHPMDVQMAVFLCADDFLRQIMVTKLAQCQYAIPLLVPNPFSRKIEFPLWTMRQINKSWNLTDDSGTIISKTLPVYKAETPMVAFFRLGSASSSKSQLINNLINEKHNTFFHRNCPGSSRNRLLMDGVVEIAWYCPSGKSSDYFTECVAFCNLHGDSSTAGTQREILTTMTSVNVLLLPKLDENDNNMRIVEELCNSLTPLIVVLNDEEDDNEDVVCEIGKRKYKVGLKGRSLPKVSAVLRDLIKKCLSERAMTFSLEKMTENTKVCVDEHNEACQRGKEAAQNIMGFLDGKDPLTVKEEYLPCQGKLWHDWCQKSKHLRRLQSKNIEMELSKKQTEMKEIRLKQQEHGFSELMGLFVVCLNSLSDSARKYFLRWTGIYLDEFTSKKLSGIQKEYHQKWTNVLALKKKHDGTEGQTNLDKLKTEQSNLEKLSQELNAVSFGLEHMMREMGQIYEASVSEEKSNTGKEDGNLSYLPKLVAELMISGHPMELMDGDTAYVPLTWVSAVLDEVIMKLGDQRVFVLSVLGIQSSGKSTMLNTMFGLQFAVSAGRCSKGAFMQLVRVSEDMKEDLKFDYILVVDTEGLRSSELSGNKIHHDNELSTFVVGLGNMTLINIYGENPTEMQEILQIVVHAFLRMKKVRLNPSCMFVHQNVSDIAAKEKIMDGRRHLQETLDKMTKLAAKDEDYCAENFTDVIAFDVESDVKYFAQLWEGSPPMAPTNPCYSENIQELKGDILSHAATTNNLKLSQFQMRVRNLWNALLDENFVFSFKNAQEISVYRKLEQEYGKWTWSLRSEMMTVEDKMLNRAASGIIQTVQKEDLKEEMAGTLNNVQKEFNYYFEEHNEKETLIQWKCKFETQIQHLHDDLIEEAKRKVDDSIQQKSITQNLDKQRVNYEKILFEKSKELALKLKGNVNNKTHASEEFDSMWGTWVSELSEQAPKIKDLNISKDTSEVLGEVYKHDLVPNRKRSLEYKCIGEVNDYSRYVSTNKSMLKKYLFQFWSASSLTPEMNKSIRDLIIKVNEQTKKKVESFPFSAQGYNSHYIQYIAHDVKTQLHEFEAQLKKDINLSEDDSVFNQDFYVDLSLYVCHQSEKRISELHRRFKEANDPLIYFEKKRAEYFNIFQKYWEGATSAAILGDQVCSKLKEAILQSVYNMISTFVCGQMRGKPPFNGNRADLEKHILKSLAEQKGNKDQKFNKYLTYMNQPRAHFEDFIKAKVKEFMAAENSQAVSAIKKHIDHKQRRVISAAKMATDKVKEVHGDANQWLEFFSNRLADELGDTRVHLCDEECKDCVDYDVLVKAIEKELSAAVEELKKSLGKISDFSMEKFRERPDDTLIKHFCGCCWEQCPFCGAVCTNSQNDHPGNHHADFHRTSGMNGMYYKSTTEFFIDFCTTAVASDKCFYPSSESRASFRFKKYRKAGEKYGAWNISTDLSELAYWKWFVCEFQENLEKHHNKEFCGKGEIPTKWKTYSQSDAVESLEIW</sequence>
<evidence type="ECO:0000256" key="3">
    <source>
        <dbReference type="ARBA" id="ARBA00006828"/>
    </source>
</evidence>
<dbReference type="Pfam" id="PF25496">
    <property type="entry name" value="URGCP"/>
    <property type="match status" value="1"/>
</dbReference>
<dbReference type="SUPFAM" id="SSF52540">
    <property type="entry name" value="P-loop containing nucleoside triphosphate hydrolases"/>
    <property type="match status" value="1"/>
</dbReference>
<keyword evidence="4" id="KW-0963">Cytoplasm</keyword>
<protein>
    <submittedName>
        <fullName evidence="10">Interferon-induced very large GTPase 1-like</fullName>
    </submittedName>
</protein>
<evidence type="ECO:0000256" key="2">
    <source>
        <dbReference type="ARBA" id="ARBA00004496"/>
    </source>
</evidence>
<dbReference type="InterPro" id="IPR058641">
    <property type="entry name" value="GVIN1_dom"/>
</dbReference>
<dbReference type="InterPro" id="IPR027417">
    <property type="entry name" value="P-loop_NTPase"/>
</dbReference>
<keyword evidence="9" id="KW-1185">Reference proteome</keyword>
<name>A0A2D0S868_ICTPU</name>
<dbReference type="InterPro" id="IPR030383">
    <property type="entry name" value="G_VLIG_dom"/>
</dbReference>
<dbReference type="GeneID" id="108273839"/>
<keyword evidence="6" id="KW-0342">GTP-binding</keyword>
<dbReference type="Gene3D" id="3.40.50.300">
    <property type="entry name" value="P-loop containing nucleotide triphosphate hydrolases"/>
    <property type="match status" value="1"/>
</dbReference>
<dbReference type="KEGG" id="ipu:108273839"/>
<dbReference type="GO" id="GO:0005737">
    <property type="term" value="C:cytoplasm"/>
    <property type="evidence" value="ECO:0007669"/>
    <property type="project" value="UniProtKB-SubCell"/>
</dbReference>
<comment type="similarity">
    <text evidence="3">Belongs to the TRAFAC class dynamin-like GTPase superfamily. Very large inducible GTPase (VLIG) family.</text>
</comment>
<dbReference type="PANTHER" id="PTHR22796">
    <property type="entry name" value="URG4-RELATED"/>
    <property type="match status" value="1"/>
</dbReference>
<feature type="domain" description="VLIG-type G" evidence="8">
    <location>
        <begin position="620"/>
        <end position="860"/>
    </location>
</feature>
<keyword evidence="7" id="KW-0539">Nucleus</keyword>
<dbReference type="Proteomes" id="UP000221080">
    <property type="component" value="Chromosome 13"/>
</dbReference>
<reference evidence="9" key="1">
    <citation type="journal article" date="2016" name="Nat. Commun.">
        <title>The channel catfish genome sequence provides insights into the evolution of scale formation in teleosts.</title>
        <authorList>
            <person name="Liu Z."/>
            <person name="Liu S."/>
            <person name="Yao J."/>
            <person name="Bao L."/>
            <person name="Zhang J."/>
            <person name="Li Y."/>
            <person name="Jiang C."/>
            <person name="Sun L."/>
            <person name="Wang R."/>
            <person name="Zhang Y."/>
            <person name="Zhou T."/>
            <person name="Zeng Q."/>
            <person name="Fu Q."/>
            <person name="Gao S."/>
            <person name="Li N."/>
            <person name="Koren S."/>
            <person name="Jiang Y."/>
            <person name="Zimin A."/>
            <person name="Xu P."/>
            <person name="Phillippy A.M."/>
            <person name="Geng X."/>
            <person name="Song L."/>
            <person name="Sun F."/>
            <person name="Li C."/>
            <person name="Wang X."/>
            <person name="Chen A."/>
            <person name="Jin Y."/>
            <person name="Yuan Z."/>
            <person name="Yang Y."/>
            <person name="Tan S."/>
            <person name="Peatman E."/>
            <person name="Lu J."/>
            <person name="Qin Z."/>
            <person name="Dunham R."/>
            <person name="Li Z."/>
            <person name="Sonstegard T."/>
            <person name="Feng J."/>
            <person name="Danzmann R.G."/>
            <person name="Schroeder S."/>
            <person name="Scheffler B."/>
            <person name="Duke M.V."/>
            <person name="Ballard L."/>
            <person name="Kucuktas H."/>
            <person name="Kaltenboeck L."/>
            <person name="Liu H."/>
            <person name="Armbruster J."/>
            <person name="Xie Y."/>
            <person name="Kirby M.L."/>
            <person name="Tian Y."/>
            <person name="Flanagan M.E."/>
            <person name="Mu W."/>
            <person name="Waldbieser G.C."/>
        </authorList>
    </citation>
    <scope>NUCLEOTIDE SEQUENCE [LARGE SCALE GENOMIC DNA]</scope>
    <source>
        <strain evidence="9">SDA103</strain>
    </source>
</reference>
<dbReference type="STRING" id="7998.ENSIPUP00000001360"/>
<dbReference type="Pfam" id="PF25974">
    <property type="entry name" value="URGCP_9th"/>
    <property type="match status" value="1"/>
</dbReference>
<organism evidence="9 10">
    <name type="scientific">Ictalurus punctatus</name>
    <name type="common">Channel catfish</name>
    <name type="synonym">Silurus punctatus</name>
    <dbReference type="NCBI Taxonomy" id="7998"/>
    <lineage>
        <taxon>Eukaryota</taxon>
        <taxon>Metazoa</taxon>
        <taxon>Chordata</taxon>
        <taxon>Craniata</taxon>
        <taxon>Vertebrata</taxon>
        <taxon>Euteleostomi</taxon>
        <taxon>Actinopterygii</taxon>
        <taxon>Neopterygii</taxon>
        <taxon>Teleostei</taxon>
        <taxon>Ostariophysi</taxon>
        <taxon>Siluriformes</taxon>
        <taxon>Ictaluridae</taxon>
        <taxon>Ictalurus</taxon>
    </lineage>
</organism>
<dbReference type="PANTHER" id="PTHR22796:SF6">
    <property type="entry name" value="INTERFERON-INDUCED VERY LARGE GTPASE 1-RELATED"/>
    <property type="match status" value="1"/>
</dbReference>
<evidence type="ECO:0000256" key="6">
    <source>
        <dbReference type="ARBA" id="ARBA00023134"/>
    </source>
</evidence>
<evidence type="ECO:0000256" key="1">
    <source>
        <dbReference type="ARBA" id="ARBA00004123"/>
    </source>
</evidence>
<dbReference type="PROSITE" id="PS51717">
    <property type="entry name" value="G_VLIG"/>
    <property type="match status" value="1"/>
</dbReference>
<evidence type="ECO:0000256" key="5">
    <source>
        <dbReference type="ARBA" id="ARBA00022741"/>
    </source>
</evidence>
<dbReference type="InterPro" id="IPR057365">
    <property type="entry name" value="URGCP"/>
</dbReference>
<comment type="subcellular location">
    <subcellularLocation>
        <location evidence="2">Cytoplasm</location>
    </subcellularLocation>
    <subcellularLocation>
        <location evidence="1">Nucleus</location>
    </subcellularLocation>
</comment>
<dbReference type="RefSeq" id="XP_017338939.1">
    <property type="nucleotide sequence ID" value="XM_017483450.3"/>
</dbReference>
<dbReference type="Pfam" id="PF25683">
    <property type="entry name" value="URGCP_GTPase"/>
    <property type="match status" value="1"/>
</dbReference>